<name>A0A6P1CHX4_9NOCA</name>
<evidence type="ECO:0000313" key="7">
    <source>
        <dbReference type="EMBL" id="NEW32150.1"/>
    </source>
</evidence>
<dbReference type="CDD" id="cd15831">
    <property type="entry name" value="BTAD"/>
    <property type="match status" value="1"/>
</dbReference>
<dbReference type="InterPro" id="IPR036388">
    <property type="entry name" value="WH-like_DNA-bd_sf"/>
</dbReference>
<dbReference type="SMART" id="SM00862">
    <property type="entry name" value="Trans_reg_C"/>
    <property type="match status" value="1"/>
</dbReference>
<dbReference type="Gene3D" id="1.25.40.10">
    <property type="entry name" value="Tetratricopeptide repeat domain"/>
    <property type="match status" value="1"/>
</dbReference>
<dbReference type="PANTHER" id="PTHR35807:SF1">
    <property type="entry name" value="TRANSCRIPTIONAL REGULATOR REDD"/>
    <property type="match status" value="1"/>
</dbReference>
<dbReference type="EMBL" id="JAAGVB010000007">
    <property type="protein sequence ID" value="NEW32150.1"/>
    <property type="molecule type" value="Genomic_DNA"/>
</dbReference>
<comment type="similarity">
    <text evidence="1">Belongs to the AfsR/DnrI/RedD regulatory family.</text>
</comment>
<dbReference type="InterPro" id="IPR051677">
    <property type="entry name" value="AfsR-DnrI-RedD_regulator"/>
</dbReference>
<reference evidence="7 8" key="1">
    <citation type="submission" date="2020-01" db="EMBL/GenBank/DDBJ databases">
        <title>Genetics and antimicrobial susceptibilities of Nocardia species isolated from the soil; a comparison with species isolated from humans.</title>
        <authorList>
            <person name="Carrasco G."/>
            <person name="Monzon S."/>
            <person name="Sansegundo M."/>
            <person name="Garcia E."/>
            <person name="Garrido N."/>
            <person name="Medina M.J."/>
            <person name="Villalon P."/>
            <person name="Ramirez-Arocha A.C."/>
            <person name="Jimenez P."/>
            <person name="Cuesta I."/>
            <person name="Valdezate S."/>
        </authorList>
    </citation>
    <scope>NUCLEOTIDE SEQUENCE [LARGE SCALE GENOMIC DNA]</scope>
    <source>
        <strain evidence="7 8">CNM20110626</strain>
    </source>
</reference>
<dbReference type="InterPro" id="IPR005158">
    <property type="entry name" value="BTAD"/>
</dbReference>
<keyword evidence="3 5" id="KW-0238">DNA-binding</keyword>
<dbReference type="GO" id="GO:0006355">
    <property type="term" value="P:regulation of DNA-templated transcription"/>
    <property type="evidence" value="ECO:0007669"/>
    <property type="project" value="InterPro"/>
</dbReference>
<evidence type="ECO:0000313" key="8">
    <source>
        <dbReference type="Proteomes" id="UP000471166"/>
    </source>
</evidence>
<dbReference type="SUPFAM" id="SSF46894">
    <property type="entry name" value="C-terminal effector domain of the bipartite response regulators"/>
    <property type="match status" value="1"/>
</dbReference>
<sequence length="248" mass="27602">MNIRVEFFGSLTLISDGIRISIDGQVLRSIVAIIAARQGNPIGRDELIEELGLAATSRNAANALHAHIARLRRSLKAQGVSANLIETRGAAGYRIAVGRDDIDTFRFLDGVHRASEIAPSAPLVVSEMLEDALRLWRRGPFLDVADSPFIRAMSEDLHAARSVAQELLLDAWIELERYDRVILDGRRFVSENPLHEPMWESLISGFRRAGRDADAVASYLQLKRILRDELGISPNERLARTVRDLDCA</sequence>
<dbReference type="InterPro" id="IPR001867">
    <property type="entry name" value="OmpR/PhoB-type_DNA-bd"/>
</dbReference>
<dbReference type="InterPro" id="IPR016032">
    <property type="entry name" value="Sig_transdc_resp-reg_C-effctor"/>
</dbReference>
<protein>
    <recommendedName>
        <fullName evidence="6">OmpR/PhoB-type domain-containing protein</fullName>
    </recommendedName>
</protein>
<accession>A0A6P1CHX4</accession>
<dbReference type="PROSITE" id="PS51755">
    <property type="entry name" value="OMPR_PHOB"/>
    <property type="match status" value="1"/>
</dbReference>
<feature type="DNA-binding region" description="OmpR/PhoB-type" evidence="5">
    <location>
        <begin position="1"/>
        <end position="97"/>
    </location>
</feature>
<gene>
    <name evidence="7" type="ORF">GV791_06190</name>
</gene>
<evidence type="ECO:0000256" key="1">
    <source>
        <dbReference type="ARBA" id="ARBA00005820"/>
    </source>
</evidence>
<dbReference type="InterPro" id="IPR011990">
    <property type="entry name" value="TPR-like_helical_dom_sf"/>
</dbReference>
<dbReference type="Pfam" id="PF00486">
    <property type="entry name" value="Trans_reg_C"/>
    <property type="match status" value="1"/>
</dbReference>
<dbReference type="Proteomes" id="UP000471166">
    <property type="component" value="Unassembled WGS sequence"/>
</dbReference>
<dbReference type="SMART" id="SM01043">
    <property type="entry name" value="BTAD"/>
    <property type="match status" value="1"/>
</dbReference>
<evidence type="ECO:0000259" key="6">
    <source>
        <dbReference type="PROSITE" id="PS51755"/>
    </source>
</evidence>
<organism evidence="7 8">
    <name type="scientific">Nocardia cyriacigeorgica</name>
    <dbReference type="NCBI Taxonomy" id="135487"/>
    <lineage>
        <taxon>Bacteria</taxon>
        <taxon>Bacillati</taxon>
        <taxon>Actinomycetota</taxon>
        <taxon>Actinomycetes</taxon>
        <taxon>Mycobacteriales</taxon>
        <taxon>Nocardiaceae</taxon>
        <taxon>Nocardia</taxon>
    </lineage>
</organism>
<dbReference type="AlphaFoldDB" id="A0A6P1CHX4"/>
<proteinExistence type="inferred from homology"/>
<evidence type="ECO:0000256" key="2">
    <source>
        <dbReference type="ARBA" id="ARBA00023015"/>
    </source>
</evidence>
<dbReference type="GO" id="GO:0003677">
    <property type="term" value="F:DNA binding"/>
    <property type="evidence" value="ECO:0007669"/>
    <property type="project" value="UniProtKB-UniRule"/>
</dbReference>
<dbReference type="PANTHER" id="PTHR35807">
    <property type="entry name" value="TRANSCRIPTIONAL REGULATOR REDD-RELATED"/>
    <property type="match status" value="1"/>
</dbReference>
<dbReference type="Pfam" id="PF03704">
    <property type="entry name" value="BTAD"/>
    <property type="match status" value="1"/>
</dbReference>
<evidence type="ECO:0000256" key="3">
    <source>
        <dbReference type="ARBA" id="ARBA00023125"/>
    </source>
</evidence>
<feature type="domain" description="OmpR/PhoB-type" evidence="6">
    <location>
        <begin position="1"/>
        <end position="97"/>
    </location>
</feature>
<keyword evidence="2" id="KW-0805">Transcription regulation</keyword>
<dbReference type="GO" id="GO:0000160">
    <property type="term" value="P:phosphorelay signal transduction system"/>
    <property type="evidence" value="ECO:0007669"/>
    <property type="project" value="InterPro"/>
</dbReference>
<dbReference type="Gene3D" id="1.10.10.10">
    <property type="entry name" value="Winged helix-like DNA-binding domain superfamily/Winged helix DNA-binding domain"/>
    <property type="match status" value="1"/>
</dbReference>
<comment type="caution">
    <text evidence="7">The sequence shown here is derived from an EMBL/GenBank/DDBJ whole genome shotgun (WGS) entry which is preliminary data.</text>
</comment>
<evidence type="ECO:0000256" key="5">
    <source>
        <dbReference type="PROSITE-ProRule" id="PRU01091"/>
    </source>
</evidence>
<dbReference type="RefSeq" id="WP_081505515.1">
    <property type="nucleotide sequence ID" value="NZ_AP026975.1"/>
</dbReference>
<dbReference type="SUPFAM" id="SSF48452">
    <property type="entry name" value="TPR-like"/>
    <property type="match status" value="1"/>
</dbReference>
<evidence type="ECO:0000256" key="4">
    <source>
        <dbReference type="ARBA" id="ARBA00023163"/>
    </source>
</evidence>
<keyword evidence="4" id="KW-0804">Transcription</keyword>